<feature type="domain" description="Apple" evidence="3">
    <location>
        <begin position="772"/>
        <end position="848"/>
    </location>
</feature>
<proteinExistence type="predicted"/>
<dbReference type="SMART" id="SM00473">
    <property type="entry name" value="PAN_AP"/>
    <property type="match status" value="1"/>
</dbReference>
<protein>
    <recommendedName>
        <fullName evidence="3">Apple domain-containing protein</fullName>
    </recommendedName>
</protein>
<organism evidence="4">
    <name type="scientific">viral metagenome</name>
    <dbReference type="NCBI Taxonomy" id="1070528"/>
    <lineage>
        <taxon>unclassified sequences</taxon>
        <taxon>metagenomes</taxon>
        <taxon>organismal metagenomes</taxon>
    </lineage>
</organism>
<dbReference type="SUPFAM" id="SSF51110">
    <property type="entry name" value="alpha-D-mannose-specific plant lectins"/>
    <property type="match status" value="1"/>
</dbReference>
<sequence>MLSNNTNNSIQTTFHNYKLHKHEKTNDNTVSLTQGDRFINYQNKIKKQTVGSNKGKGGLFSKKEGFSMNLKDDTDAALTQTNFTPDDNSTLRDLKAEYASTLKDYKKLQAQMKKETNQFIGRSDPTKNKFLGKNIRFRSGAICYVTMQGVARYYTDSNTADNTAGKNGCPAIADAIPVNVPWKNEYGSPGAAIPTRPPLISGPPMTMEQACGNEGSNVYVNKSISTEPSYIGPYINNENSGITYLGAEPPASITVQNPNFSLPALKNNTYQGYNDSSSVPGWTFNAAIVNNASVWNYPMPYPGGSQCASLQNTAFMSQTFTNLEPGTYGLSFYVCGRPGYSGSNPINLNLNGTTFYNLDIGNTFTWTPMTVNFTVSQEGANTIGFQGQSTSGDHSTAFTKISLIFGAGGSDPPWDTFDMCKTKAITQGYQYFGLTDSSGDRGYCVGTKDYVAATSTGTSYKQASGTALWSSATNNGAYAKLTSLGTLQVFDSNNQSVFSTPASTSPGSDSFWGCYTDLAYTGAARSVPDFVQGGDTNLNDCRGLANQSGNSIYAVQYAINNNGDNGQCFINNSNPTDFLSSFNAGVAYNCTKDSSGRIIGQGWSNAVYGTQPGFGCFLILQDDGNMVIYRGQSPSLNQGAIWASNTNSDSLQSNPNWVSADAKYGTYWAYNGFDGSTGSDDGCVLYPGESIFSETGKLQLIMQSDGNLVLYTSTVEPNERSDTKGNKISDQGGYALYGFDDNPNTGYNGTLGYIDGAGTFHKYTDGAELIDDSYTKYSSLQQMGYQYSIDGEQYSYKSLADCKKTCTADAGCGGITYYAPGGTCYYNDSDVSLYATGANQYFDTYMKNKKPANPIYTNQINNISGAMHDRYAMGEDMPNGGDYNLQTATAVTAGLLSQTEDKLNQLASEISKYNAEFAEYNYKILNQSKENIKGTKKYLTDYEVTTNKIKRVKKQGSNIDAILDDSNIVVLQENYNYAMWSILAVGTVIVSMVLIKK</sequence>
<evidence type="ECO:0000259" key="3">
    <source>
        <dbReference type="SMART" id="SM00473"/>
    </source>
</evidence>
<dbReference type="Gene3D" id="3.50.4.10">
    <property type="entry name" value="Hepatocyte Growth Factor"/>
    <property type="match status" value="1"/>
</dbReference>
<dbReference type="Gene3D" id="2.60.120.260">
    <property type="entry name" value="Galactose-binding domain-like"/>
    <property type="match status" value="1"/>
</dbReference>
<keyword evidence="2" id="KW-1133">Transmembrane helix</keyword>
<keyword evidence="2" id="KW-0812">Transmembrane</keyword>
<dbReference type="AlphaFoldDB" id="A0A6C0LKF9"/>
<keyword evidence="2" id="KW-0472">Membrane</keyword>
<feature type="coiled-coil region" evidence="1">
    <location>
        <begin position="896"/>
        <end position="923"/>
    </location>
</feature>
<dbReference type="EMBL" id="MN740522">
    <property type="protein sequence ID" value="QHU31007.1"/>
    <property type="molecule type" value="Genomic_DNA"/>
</dbReference>
<feature type="transmembrane region" description="Helical" evidence="2">
    <location>
        <begin position="977"/>
        <end position="995"/>
    </location>
</feature>
<reference evidence="4" key="1">
    <citation type="journal article" date="2020" name="Nature">
        <title>Giant virus diversity and host interactions through global metagenomics.</title>
        <authorList>
            <person name="Schulz F."/>
            <person name="Roux S."/>
            <person name="Paez-Espino D."/>
            <person name="Jungbluth S."/>
            <person name="Walsh D.A."/>
            <person name="Denef V.J."/>
            <person name="McMahon K.D."/>
            <person name="Konstantinidis K.T."/>
            <person name="Eloe-Fadrosh E.A."/>
            <person name="Kyrpides N.C."/>
            <person name="Woyke T."/>
        </authorList>
    </citation>
    <scope>NUCLEOTIDE SEQUENCE</scope>
    <source>
        <strain evidence="4">GVMAG-M-3300027892-73</strain>
    </source>
</reference>
<evidence type="ECO:0000256" key="2">
    <source>
        <dbReference type="SAM" id="Phobius"/>
    </source>
</evidence>
<accession>A0A6C0LKF9</accession>
<keyword evidence="1" id="KW-0175">Coiled coil</keyword>
<dbReference type="Gene3D" id="2.90.10.10">
    <property type="entry name" value="Bulb-type lectin domain"/>
    <property type="match status" value="2"/>
</dbReference>
<feature type="coiled-coil region" evidence="1">
    <location>
        <begin position="91"/>
        <end position="118"/>
    </location>
</feature>
<dbReference type="Pfam" id="PF00024">
    <property type="entry name" value="PAN_1"/>
    <property type="match status" value="1"/>
</dbReference>
<dbReference type="InterPro" id="IPR003609">
    <property type="entry name" value="Pan_app"/>
</dbReference>
<evidence type="ECO:0000256" key="1">
    <source>
        <dbReference type="SAM" id="Coils"/>
    </source>
</evidence>
<dbReference type="InterPro" id="IPR036426">
    <property type="entry name" value="Bulb-type_lectin_dom_sf"/>
</dbReference>
<evidence type="ECO:0000313" key="4">
    <source>
        <dbReference type="EMBL" id="QHU31007.1"/>
    </source>
</evidence>
<name>A0A6C0LKF9_9ZZZZ</name>